<dbReference type="PANTHER" id="PTHR45810">
    <property type="entry name" value="HISTONE H3.2"/>
    <property type="match status" value="1"/>
</dbReference>
<dbReference type="SMART" id="SM00428">
    <property type="entry name" value="H3"/>
    <property type="match status" value="1"/>
</dbReference>
<evidence type="ECO:0000256" key="4">
    <source>
        <dbReference type="ARBA" id="ARBA00022454"/>
    </source>
</evidence>
<evidence type="ECO:0000256" key="2">
    <source>
        <dbReference type="ARBA" id="ARBA00004286"/>
    </source>
</evidence>
<accession>A0A9P5CYC6</accession>
<evidence type="ECO:0000259" key="10">
    <source>
        <dbReference type="Pfam" id="PF00125"/>
    </source>
</evidence>
<dbReference type="GO" id="GO:0046982">
    <property type="term" value="F:protein heterodimerization activity"/>
    <property type="evidence" value="ECO:0007669"/>
    <property type="project" value="InterPro"/>
</dbReference>
<evidence type="ECO:0000256" key="7">
    <source>
        <dbReference type="ARBA" id="ARBA00023269"/>
    </source>
</evidence>
<keyword evidence="12" id="KW-1185">Reference proteome</keyword>
<dbReference type="Proteomes" id="UP000749293">
    <property type="component" value="Unassembled WGS sequence"/>
</dbReference>
<evidence type="ECO:0000313" key="11">
    <source>
        <dbReference type="EMBL" id="KAF4120258.1"/>
    </source>
</evidence>
<comment type="similarity">
    <text evidence="3">Belongs to the histone H3 family.</text>
</comment>
<evidence type="ECO:0000256" key="9">
    <source>
        <dbReference type="SAM" id="Phobius"/>
    </source>
</evidence>
<evidence type="ECO:0000256" key="5">
    <source>
        <dbReference type="ARBA" id="ARBA00023125"/>
    </source>
</evidence>
<dbReference type="PANTHER" id="PTHR45810:SF17">
    <property type="entry name" value="HISTONE H3-LIKE CENTROMERIC PROTEIN A"/>
    <property type="match status" value="1"/>
</dbReference>
<dbReference type="GeneID" id="55969287"/>
<sequence length="260" mass="28320">MTGPSLGGKRLPGHQTVGGSGGQAQKQPPRKSWRPSDKGYASRPPPNWKPRPGDIQMGDPIYVPPKRRYKPGTVALREIRRFQSSTKLLVQKLPFARLCREIASTSSNHNLFLTMSHAFQFRLAARTFAARTGPGACIGAVYLLNSKPIRLDAAPPSTVAQPQPRRSLMSPQAVRQISKGSFTGFTAGLVVAIFSRTLASLGGLVALAIYVAGRYGIDIAQTLGIKKFVDTPSWWRRLGRCPLFTTSFAVTFTLAAFARL</sequence>
<reference evidence="11" key="1">
    <citation type="submission" date="2020-03" db="EMBL/GenBank/DDBJ databases">
        <title>Site-based positive gene gene selection in Geosmithia morbida across the United States reveals a broad range of putative effectors and factors for local host and environmental adapation.</title>
        <authorList>
            <person name="Onufrak A."/>
            <person name="Murdoch R.W."/>
            <person name="Gazis R."/>
            <person name="Huff M."/>
            <person name="Staton M."/>
            <person name="Klingeman W."/>
            <person name="Hadziabdic D."/>
        </authorList>
    </citation>
    <scope>NUCLEOTIDE SEQUENCE</scope>
    <source>
        <strain evidence="11">1262</strain>
    </source>
</reference>
<dbReference type="GO" id="GO:0005634">
    <property type="term" value="C:nucleus"/>
    <property type="evidence" value="ECO:0007669"/>
    <property type="project" value="UniProtKB-SubCell"/>
</dbReference>
<keyword evidence="9" id="KW-0812">Transmembrane</keyword>
<dbReference type="GO" id="GO:0030527">
    <property type="term" value="F:structural constituent of chromatin"/>
    <property type="evidence" value="ECO:0007669"/>
    <property type="project" value="InterPro"/>
</dbReference>
<dbReference type="InterPro" id="IPR000164">
    <property type="entry name" value="Histone_H3/CENP-A"/>
</dbReference>
<dbReference type="SUPFAM" id="SSF47113">
    <property type="entry name" value="Histone-fold"/>
    <property type="match status" value="1"/>
</dbReference>
<dbReference type="Gene3D" id="1.10.20.10">
    <property type="entry name" value="Histone, subunit A"/>
    <property type="match status" value="1"/>
</dbReference>
<dbReference type="GO" id="GO:0000786">
    <property type="term" value="C:nucleosome"/>
    <property type="evidence" value="ECO:0007669"/>
    <property type="project" value="UniProtKB-KW"/>
</dbReference>
<feature type="transmembrane region" description="Helical" evidence="9">
    <location>
        <begin position="198"/>
        <end position="217"/>
    </location>
</feature>
<evidence type="ECO:0000256" key="1">
    <source>
        <dbReference type="ARBA" id="ARBA00004123"/>
    </source>
</evidence>
<dbReference type="EMBL" id="JAANYQ010000017">
    <property type="protein sequence ID" value="KAF4120258.1"/>
    <property type="molecule type" value="Genomic_DNA"/>
</dbReference>
<dbReference type="Pfam" id="PF00125">
    <property type="entry name" value="Histone"/>
    <property type="match status" value="1"/>
</dbReference>
<protein>
    <submittedName>
        <fullName evidence="11">Histone H3</fullName>
    </submittedName>
</protein>
<dbReference type="InterPro" id="IPR007125">
    <property type="entry name" value="H2A/H2B/H3"/>
</dbReference>
<keyword evidence="4" id="KW-0158">Chromosome</keyword>
<dbReference type="GO" id="GO:0003677">
    <property type="term" value="F:DNA binding"/>
    <property type="evidence" value="ECO:0007669"/>
    <property type="project" value="UniProtKB-KW"/>
</dbReference>
<feature type="region of interest" description="Disordered" evidence="8">
    <location>
        <begin position="1"/>
        <end position="66"/>
    </location>
</feature>
<evidence type="ECO:0000256" key="8">
    <source>
        <dbReference type="SAM" id="MobiDB-lite"/>
    </source>
</evidence>
<keyword evidence="5" id="KW-0238">DNA-binding</keyword>
<evidence type="ECO:0000256" key="3">
    <source>
        <dbReference type="ARBA" id="ARBA00010343"/>
    </source>
</evidence>
<dbReference type="InterPro" id="IPR009072">
    <property type="entry name" value="Histone-fold"/>
</dbReference>
<keyword evidence="7" id="KW-0544">Nucleosome core</keyword>
<keyword evidence="9" id="KW-1133">Transmembrane helix</keyword>
<keyword evidence="6" id="KW-0539">Nucleus</keyword>
<comment type="subcellular location">
    <subcellularLocation>
        <location evidence="2">Chromosome</location>
    </subcellularLocation>
    <subcellularLocation>
        <location evidence="1">Nucleus</location>
    </subcellularLocation>
</comment>
<evidence type="ECO:0000256" key="6">
    <source>
        <dbReference type="ARBA" id="ARBA00023242"/>
    </source>
</evidence>
<keyword evidence="9" id="KW-0472">Membrane</keyword>
<evidence type="ECO:0000313" key="12">
    <source>
        <dbReference type="Proteomes" id="UP000749293"/>
    </source>
</evidence>
<dbReference type="RefSeq" id="XP_035318910.1">
    <property type="nucleotide sequence ID" value="XM_035465035.1"/>
</dbReference>
<gene>
    <name evidence="11" type="ORF">GMORB2_3059</name>
</gene>
<proteinExistence type="inferred from homology"/>
<comment type="caution">
    <text evidence="11">The sequence shown here is derived from an EMBL/GenBank/DDBJ whole genome shotgun (WGS) entry which is preliminary data.</text>
</comment>
<feature type="domain" description="Core Histone H2A/H2B/H3" evidence="10">
    <location>
        <begin position="71"/>
        <end position="110"/>
    </location>
</feature>
<dbReference type="PRINTS" id="PR00622">
    <property type="entry name" value="HISTONEH3"/>
</dbReference>
<dbReference type="OrthoDB" id="3990500at2759"/>
<name>A0A9P5CYC6_9HYPO</name>
<organism evidence="11 12">
    <name type="scientific">Geosmithia morbida</name>
    <dbReference type="NCBI Taxonomy" id="1094350"/>
    <lineage>
        <taxon>Eukaryota</taxon>
        <taxon>Fungi</taxon>
        <taxon>Dikarya</taxon>
        <taxon>Ascomycota</taxon>
        <taxon>Pezizomycotina</taxon>
        <taxon>Sordariomycetes</taxon>
        <taxon>Hypocreomycetidae</taxon>
        <taxon>Hypocreales</taxon>
        <taxon>Bionectriaceae</taxon>
        <taxon>Geosmithia</taxon>
    </lineage>
</organism>
<dbReference type="AlphaFoldDB" id="A0A9P5CYC6"/>